<dbReference type="KEGG" id="pfj:MYCFIDRAFT_79215"/>
<dbReference type="RefSeq" id="XP_007931701.1">
    <property type="nucleotide sequence ID" value="XM_007933510.1"/>
</dbReference>
<evidence type="ECO:0000313" key="2">
    <source>
        <dbReference type="Proteomes" id="UP000016932"/>
    </source>
</evidence>
<evidence type="ECO:0000313" key="1">
    <source>
        <dbReference type="EMBL" id="EME77970.1"/>
    </source>
</evidence>
<accession>M2YJP0</accession>
<reference evidence="1 2" key="1">
    <citation type="journal article" date="2012" name="PLoS Pathog.">
        <title>Diverse lifestyles and strategies of plant pathogenesis encoded in the genomes of eighteen Dothideomycetes fungi.</title>
        <authorList>
            <person name="Ohm R.A."/>
            <person name="Feau N."/>
            <person name="Henrissat B."/>
            <person name="Schoch C.L."/>
            <person name="Horwitz B.A."/>
            <person name="Barry K.W."/>
            <person name="Condon B.J."/>
            <person name="Copeland A.C."/>
            <person name="Dhillon B."/>
            <person name="Glaser F."/>
            <person name="Hesse C.N."/>
            <person name="Kosti I."/>
            <person name="LaButti K."/>
            <person name="Lindquist E.A."/>
            <person name="Lucas S."/>
            <person name="Salamov A.A."/>
            <person name="Bradshaw R.E."/>
            <person name="Ciuffetti L."/>
            <person name="Hamelin R.C."/>
            <person name="Kema G.H.J."/>
            <person name="Lawrence C."/>
            <person name="Scott J.A."/>
            <person name="Spatafora J.W."/>
            <person name="Turgeon B.G."/>
            <person name="de Wit P.J.G.M."/>
            <person name="Zhong S."/>
            <person name="Goodwin S.B."/>
            <person name="Grigoriev I.V."/>
        </authorList>
    </citation>
    <scope>NUCLEOTIDE SEQUENCE [LARGE SCALE GENOMIC DNA]</scope>
    <source>
        <strain evidence="1 2">CIRAD86</strain>
    </source>
</reference>
<dbReference type="AlphaFoldDB" id="M2YJP0"/>
<sequence length="214" mass="24414">MQDQHYAYQYHEDPTTTINRALRHATGYTQRQWDQNIMPASNPRSIGDIMIYNFVPPRERNMRDNEITRFRNLSGLDIHDIIPFSTKPSDFPPNPQNLSSSWLENCRKLVEKTGNDDQKARRLVRQAVYERTGVAGDVMVRKDLLAARDLAIKEEGFQLGHAQGYTNGHADGHAAGLTDQGYAVGFKDGRRQAWAEREKIAANPDDLMDLTQED</sequence>
<dbReference type="GeneID" id="19341566"/>
<keyword evidence="2" id="KW-1185">Reference proteome</keyword>
<dbReference type="HOGENOM" id="CLU_1289438_0_0_1"/>
<protein>
    <submittedName>
        <fullName evidence="1">Uncharacterized protein</fullName>
    </submittedName>
</protein>
<gene>
    <name evidence="1" type="ORF">MYCFIDRAFT_79215</name>
</gene>
<dbReference type="EMBL" id="KB446564">
    <property type="protein sequence ID" value="EME77970.1"/>
    <property type="molecule type" value="Genomic_DNA"/>
</dbReference>
<dbReference type="VEuPathDB" id="FungiDB:MYCFIDRAFT_79215"/>
<proteinExistence type="predicted"/>
<name>M2YJP0_PSEFD</name>
<dbReference type="Proteomes" id="UP000016932">
    <property type="component" value="Unassembled WGS sequence"/>
</dbReference>
<organism evidence="1 2">
    <name type="scientific">Pseudocercospora fijiensis (strain CIRAD86)</name>
    <name type="common">Black leaf streak disease fungus</name>
    <name type="synonym">Mycosphaerella fijiensis</name>
    <dbReference type="NCBI Taxonomy" id="383855"/>
    <lineage>
        <taxon>Eukaryota</taxon>
        <taxon>Fungi</taxon>
        <taxon>Dikarya</taxon>
        <taxon>Ascomycota</taxon>
        <taxon>Pezizomycotina</taxon>
        <taxon>Dothideomycetes</taxon>
        <taxon>Dothideomycetidae</taxon>
        <taxon>Mycosphaerellales</taxon>
        <taxon>Mycosphaerellaceae</taxon>
        <taxon>Pseudocercospora</taxon>
    </lineage>
</organism>